<dbReference type="FunFam" id="3.30.160.60:FF:000358">
    <property type="entry name" value="zinc finger protein 24"/>
    <property type="match status" value="1"/>
</dbReference>
<dbReference type="InterPro" id="IPR001909">
    <property type="entry name" value="KRAB"/>
</dbReference>
<dbReference type="CDD" id="cd07765">
    <property type="entry name" value="KRAB_A-box"/>
    <property type="match status" value="1"/>
</dbReference>
<keyword evidence="4" id="KW-0677">Repeat</keyword>
<feature type="domain" description="C2H2-type" evidence="11">
    <location>
        <begin position="277"/>
        <end position="304"/>
    </location>
</feature>
<evidence type="ECO:0000256" key="3">
    <source>
        <dbReference type="ARBA" id="ARBA00022723"/>
    </source>
</evidence>
<evidence type="ECO:0000256" key="4">
    <source>
        <dbReference type="ARBA" id="ARBA00022737"/>
    </source>
</evidence>
<dbReference type="FunFam" id="3.30.160.60:FF:000100">
    <property type="entry name" value="Zinc finger 45-like"/>
    <property type="match status" value="1"/>
</dbReference>
<keyword evidence="7" id="KW-0238">DNA-binding</keyword>
<feature type="domain" description="KRAB" evidence="12">
    <location>
        <begin position="3"/>
        <end position="76"/>
    </location>
</feature>
<evidence type="ECO:0000313" key="14">
    <source>
        <dbReference type="RefSeq" id="XP_033788621.1"/>
    </source>
</evidence>
<dbReference type="InterPro" id="IPR036236">
    <property type="entry name" value="Znf_C2H2_sf"/>
</dbReference>
<gene>
    <name evidence="14" type="primary">LOC117354771</name>
</gene>
<dbReference type="Proteomes" id="UP000515159">
    <property type="component" value="Chromosome 2"/>
</dbReference>
<evidence type="ECO:0000256" key="2">
    <source>
        <dbReference type="ARBA" id="ARBA00004123"/>
    </source>
</evidence>
<evidence type="ECO:0000259" key="12">
    <source>
        <dbReference type="PROSITE" id="PS50805"/>
    </source>
</evidence>
<dbReference type="KEGG" id="gsh:117354771"/>
<feature type="region of interest" description="Disordered" evidence="10">
    <location>
        <begin position="82"/>
        <end position="152"/>
    </location>
</feature>
<dbReference type="PROSITE" id="PS50805">
    <property type="entry name" value="KRAB"/>
    <property type="match status" value="1"/>
</dbReference>
<keyword evidence="13" id="KW-1185">Reference proteome</keyword>
<comment type="function">
    <text evidence="1">May be involved in transcriptional regulation.</text>
</comment>
<dbReference type="InterPro" id="IPR036051">
    <property type="entry name" value="KRAB_dom_sf"/>
</dbReference>
<evidence type="ECO:0000256" key="5">
    <source>
        <dbReference type="ARBA" id="ARBA00022771"/>
    </source>
</evidence>
<evidence type="ECO:0000256" key="10">
    <source>
        <dbReference type="SAM" id="MobiDB-lite"/>
    </source>
</evidence>
<dbReference type="SMART" id="SM00355">
    <property type="entry name" value="ZnF_C2H2"/>
    <property type="match status" value="6"/>
</dbReference>
<feature type="compositionally biased region" description="Basic residues" evidence="10">
    <location>
        <begin position="131"/>
        <end position="142"/>
    </location>
</feature>
<dbReference type="GeneID" id="117354771"/>
<dbReference type="FunFam" id="3.30.160.60:FF:000706">
    <property type="entry name" value="Zinc finger protein"/>
    <property type="match status" value="1"/>
</dbReference>
<feature type="domain" description="C2H2-type" evidence="11">
    <location>
        <begin position="189"/>
        <end position="216"/>
    </location>
</feature>
<dbReference type="PANTHER" id="PTHR24390">
    <property type="entry name" value="ZINC FINGER PROTEIN"/>
    <property type="match status" value="1"/>
</dbReference>
<evidence type="ECO:0000256" key="1">
    <source>
        <dbReference type="ARBA" id="ARBA00003767"/>
    </source>
</evidence>
<dbReference type="FunFam" id="3.30.160.60:FF:001450">
    <property type="entry name" value="zinc finger protein 774"/>
    <property type="match status" value="1"/>
</dbReference>
<dbReference type="GO" id="GO:0003700">
    <property type="term" value="F:DNA-binding transcription factor activity"/>
    <property type="evidence" value="ECO:0007669"/>
    <property type="project" value="TreeGrafter"/>
</dbReference>
<feature type="domain" description="C2H2-type" evidence="11">
    <location>
        <begin position="305"/>
        <end position="327"/>
    </location>
</feature>
<dbReference type="FunFam" id="3.30.160.60:FF:000759">
    <property type="entry name" value="zinc finger protein 16"/>
    <property type="match status" value="1"/>
</dbReference>
<sequence length="353" mass="41373">MWVTFEDVAVSFSQEEWEYLDEGQKELYREVMKENYETVMSLAGIEFSQQKEKEENLEQHSLKWRLRPRRVDVILETVKGETGRHHLDSKKKQREPPRDSSSGAIDCERRDRYPRRAKQASQTSNKEHMTSKHHNRPLRTKRPFQNNSEELSSDIHRKTAFVCDTCGKSFNQKCHLSRHSKYHTGERPFSCTECGKSFVRKDCLRRHQDIHARTESQEKPFKCTECGKCFIWKRSLVIHQRNHIGEKPFQCTECGKGFICKDYLVLHQRSHTGEKPFPCSECKKSFTRRECLKIHQRIHTGEKPFSCTQCGKRFSRKDLLVNHGSTHKEIYSCAEPTVETLKIEEAGSGKGGY</sequence>
<dbReference type="PROSITE" id="PS50157">
    <property type="entry name" value="ZINC_FINGER_C2H2_2"/>
    <property type="match status" value="6"/>
</dbReference>
<accession>A0A6P8QPR8</accession>
<dbReference type="GO" id="GO:0005634">
    <property type="term" value="C:nucleus"/>
    <property type="evidence" value="ECO:0007669"/>
    <property type="project" value="UniProtKB-SubCell"/>
</dbReference>
<dbReference type="GO" id="GO:0006357">
    <property type="term" value="P:regulation of transcription by RNA polymerase II"/>
    <property type="evidence" value="ECO:0007669"/>
    <property type="project" value="TreeGrafter"/>
</dbReference>
<protein>
    <submittedName>
        <fullName evidence="14">Zinc finger protein 350-like isoform X1</fullName>
    </submittedName>
</protein>
<dbReference type="FunFam" id="3.30.160.60:FF:000478">
    <property type="entry name" value="Zinc finger protein 133"/>
    <property type="match status" value="1"/>
</dbReference>
<dbReference type="PANTHER" id="PTHR24390:SF236">
    <property type="entry name" value="OOCYTE ZINC FINGER PROTEIN XLCOF6-LIKE"/>
    <property type="match status" value="1"/>
</dbReference>
<dbReference type="Pfam" id="PF00096">
    <property type="entry name" value="zf-C2H2"/>
    <property type="match status" value="6"/>
</dbReference>
<evidence type="ECO:0000256" key="9">
    <source>
        <dbReference type="PROSITE-ProRule" id="PRU00042"/>
    </source>
</evidence>
<dbReference type="PROSITE" id="PS00028">
    <property type="entry name" value="ZINC_FINGER_C2H2_1"/>
    <property type="match status" value="6"/>
</dbReference>
<keyword evidence="8" id="KW-0539">Nucleus</keyword>
<dbReference type="Gene3D" id="3.30.160.60">
    <property type="entry name" value="Classic Zinc Finger"/>
    <property type="match status" value="6"/>
</dbReference>
<evidence type="ECO:0000259" key="11">
    <source>
        <dbReference type="PROSITE" id="PS50157"/>
    </source>
</evidence>
<dbReference type="AlphaFoldDB" id="A0A6P8QPR8"/>
<feature type="domain" description="C2H2-type" evidence="11">
    <location>
        <begin position="161"/>
        <end position="188"/>
    </location>
</feature>
<feature type="domain" description="C2H2-type" evidence="11">
    <location>
        <begin position="249"/>
        <end position="276"/>
    </location>
</feature>
<dbReference type="InterPro" id="IPR013087">
    <property type="entry name" value="Znf_C2H2_type"/>
</dbReference>
<keyword evidence="6" id="KW-0862">Zinc</keyword>
<proteinExistence type="predicted"/>
<dbReference type="SUPFAM" id="SSF57667">
    <property type="entry name" value="beta-beta-alpha zinc fingers"/>
    <property type="match status" value="3"/>
</dbReference>
<evidence type="ECO:0000256" key="6">
    <source>
        <dbReference type="ARBA" id="ARBA00022833"/>
    </source>
</evidence>
<feature type="domain" description="C2H2-type" evidence="11">
    <location>
        <begin position="221"/>
        <end position="248"/>
    </location>
</feature>
<keyword evidence="3" id="KW-0479">Metal-binding</keyword>
<evidence type="ECO:0000313" key="13">
    <source>
        <dbReference type="Proteomes" id="UP000515159"/>
    </source>
</evidence>
<dbReference type="Gene3D" id="6.10.140.140">
    <property type="match status" value="1"/>
</dbReference>
<dbReference type="GO" id="GO:0008270">
    <property type="term" value="F:zinc ion binding"/>
    <property type="evidence" value="ECO:0007669"/>
    <property type="project" value="UniProtKB-KW"/>
</dbReference>
<dbReference type="InParanoid" id="A0A6P8QPR8"/>
<dbReference type="RefSeq" id="XP_033788621.1">
    <property type="nucleotide sequence ID" value="XM_033932730.1"/>
</dbReference>
<evidence type="ECO:0000256" key="7">
    <source>
        <dbReference type="ARBA" id="ARBA00023125"/>
    </source>
</evidence>
<dbReference type="GO" id="GO:0000978">
    <property type="term" value="F:RNA polymerase II cis-regulatory region sequence-specific DNA binding"/>
    <property type="evidence" value="ECO:0007669"/>
    <property type="project" value="TreeGrafter"/>
</dbReference>
<comment type="subcellular location">
    <subcellularLocation>
        <location evidence="2">Nucleus</location>
    </subcellularLocation>
</comment>
<name>A0A6P8QPR8_GEOSA</name>
<dbReference type="SMART" id="SM00349">
    <property type="entry name" value="KRAB"/>
    <property type="match status" value="1"/>
</dbReference>
<organism evidence="13 14">
    <name type="scientific">Geotrypetes seraphini</name>
    <name type="common">Gaboon caecilian</name>
    <name type="synonym">Caecilia seraphini</name>
    <dbReference type="NCBI Taxonomy" id="260995"/>
    <lineage>
        <taxon>Eukaryota</taxon>
        <taxon>Metazoa</taxon>
        <taxon>Chordata</taxon>
        <taxon>Craniata</taxon>
        <taxon>Vertebrata</taxon>
        <taxon>Euteleostomi</taxon>
        <taxon>Amphibia</taxon>
        <taxon>Gymnophiona</taxon>
        <taxon>Geotrypetes</taxon>
    </lineage>
</organism>
<dbReference type="Pfam" id="PF01352">
    <property type="entry name" value="KRAB"/>
    <property type="match status" value="1"/>
</dbReference>
<keyword evidence="5 9" id="KW-0863">Zinc-finger</keyword>
<evidence type="ECO:0000256" key="8">
    <source>
        <dbReference type="ARBA" id="ARBA00023242"/>
    </source>
</evidence>
<dbReference type="SUPFAM" id="SSF109640">
    <property type="entry name" value="KRAB domain (Kruppel-associated box)"/>
    <property type="match status" value="1"/>
</dbReference>
<dbReference type="OrthoDB" id="6077919at2759"/>
<reference evidence="14" key="1">
    <citation type="submission" date="2025-08" db="UniProtKB">
        <authorList>
            <consortium name="RefSeq"/>
        </authorList>
    </citation>
    <scope>IDENTIFICATION</scope>
</reference>